<sequence>MKDLNAQRFIQTVTLVSNIRAQIEQWSIEAKGELLTPEFRTFMANQFKDLSAATGFVGAELAHMAAERYRNELDNNSSVLSVDDMRVAIKDVETRLTDEVGLMGFMVLDRAQYGLLQPAAKLVDWDIERIFPDAARELSEASKCLALQRSTAAVFHAMRMLEVGIQKFSELLNIPDPVKPAERNWAIILSRIKGEIDTKYPQKDRLPSSKGAAFAEIYASLDAI</sequence>
<name>A0A399QMX5_9PROT</name>
<dbReference type="EMBL" id="QWGB01000014">
    <property type="protein sequence ID" value="RIJ20320.1"/>
    <property type="molecule type" value="Genomic_DNA"/>
</dbReference>
<gene>
    <name evidence="1" type="ORF">D1224_14405</name>
</gene>
<evidence type="ECO:0000313" key="2">
    <source>
        <dbReference type="Proteomes" id="UP000265431"/>
    </source>
</evidence>
<evidence type="ECO:0000313" key="1">
    <source>
        <dbReference type="EMBL" id="RIJ20320.1"/>
    </source>
</evidence>
<comment type="caution">
    <text evidence="1">The sequence shown here is derived from an EMBL/GenBank/DDBJ whole genome shotgun (WGS) entry which is preliminary data.</text>
</comment>
<reference evidence="1 2" key="1">
    <citation type="submission" date="2018-08" db="EMBL/GenBank/DDBJ databases">
        <title>Henriciella mobilis sp. nov., isolated from seawater.</title>
        <authorList>
            <person name="Cheng H."/>
            <person name="Wu Y.-H."/>
            <person name="Xu X.-W."/>
            <person name="Guo L.-L."/>
        </authorList>
    </citation>
    <scope>NUCLEOTIDE SEQUENCE [LARGE SCALE GENOMIC DNA]</scope>
    <source>
        <strain evidence="1 2">CCUG66934</strain>
    </source>
</reference>
<protein>
    <submittedName>
        <fullName evidence="1">Uncharacterized protein</fullName>
    </submittedName>
</protein>
<organism evidence="1 2">
    <name type="scientific">Henriciella barbarensis</name>
    <dbReference type="NCBI Taxonomy" id="86342"/>
    <lineage>
        <taxon>Bacteria</taxon>
        <taxon>Pseudomonadati</taxon>
        <taxon>Pseudomonadota</taxon>
        <taxon>Alphaproteobacteria</taxon>
        <taxon>Hyphomonadales</taxon>
        <taxon>Hyphomonadaceae</taxon>
        <taxon>Henriciella</taxon>
    </lineage>
</organism>
<dbReference type="Proteomes" id="UP000265431">
    <property type="component" value="Unassembled WGS sequence"/>
</dbReference>
<dbReference type="AlphaFoldDB" id="A0A399QMX5"/>
<proteinExistence type="predicted"/>
<keyword evidence="2" id="KW-1185">Reference proteome</keyword>
<accession>A0A399QMX5</accession>